<feature type="region of interest" description="Disordered" evidence="2">
    <location>
        <begin position="1401"/>
        <end position="1463"/>
    </location>
</feature>
<feature type="domain" description="PH" evidence="3">
    <location>
        <begin position="754"/>
        <end position="883"/>
    </location>
</feature>
<dbReference type="PROSITE" id="PS50003">
    <property type="entry name" value="PH_DOMAIN"/>
    <property type="match status" value="1"/>
</dbReference>
<dbReference type="Gene3D" id="1.10.1000.11">
    <property type="entry name" value="Arf Nucleotide-binding Site Opener,domain 2"/>
    <property type="match status" value="1"/>
</dbReference>
<dbReference type="Proteomes" id="UP000799640">
    <property type="component" value="Unassembled WGS sequence"/>
</dbReference>
<feature type="compositionally biased region" description="Low complexity" evidence="2">
    <location>
        <begin position="32"/>
        <end position="43"/>
    </location>
</feature>
<feature type="compositionally biased region" description="Basic and acidic residues" evidence="2">
    <location>
        <begin position="900"/>
        <end position="911"/>
    </location>
</feature>
<feature type="region of interest" description="Disordered" evidence="2">
    <location>
        <begin position="1311"/>
        <end position="1364"/>
    </location>
</feature>
<feature type="region of interest" description="Disordered" evidence="2">
    <location>
        <begin position="121"/>
        <end position="483"/>
    </location>
</feature>
<organism evidence="5 6">
    <name type="scientific">Trichodelitschia bisporula</name>
    <dbReference type="NCBI Taxonomy" id="703511"/>
    <lineage>
        <taxon>Eukaryota</taxon>
        <taxon>Fungi</taxon>
        <taxon>Dikarya</taxon>
        <taxon>Ascomycota</taxon>
        <taxon>Pezizomycotina</taxon>
        <taxon>Dothideomycetes</taxon>
        <taxon>Dothideomycetes incertae sedis</taxon>
        <taxon>Phaeotrichales</taxon>
        <taxon>Phaeotrichaceae</taxon>
        <taxon>Trichodelitschia</taxon>
    </lineage>
</organism>
<evidence type="ECO:0000259" key="4">
    <source>
        <dbReference type="PROSITE" id="PS50190"/>
    </source>
</evidence>
<evidence type="ECO:0000256" key="2">
    <source>
        <dbReference type="SAM" id="MobiDB-lite"/>
    </source>
</evidence>
<feature type="compositionally biased region" description="Pro residues" evidence="2">
    <location>
        <begin position="127"/>
        <end position="136"/>
    </location>
</feature>
<dbReference type="InterPro" id="IPR011993">
    <property type="entry name" value="PH-like_dom_sf"/>
</dbReference>
<dbReference type="PANTHER" id="PTHR10663">
    <property type="entry name" value="GUANYL-NUCLEOTIDE EXCHANGE FACTOR"/>
    <property type="match status" value="1"/>
</dbReference>
<evidence type="ECO:0000313" key="6">
    <source>
        <dbReference type="Proteomes" id="UP000799640"/>
    </source>
</evidence>
<dbReference type="InterPro" id="IPR035999">
    <property type="entry name" value="Sec7_dom_sf"/>
</dbReference>
<name>A0A6G1HY39_9PEZI</name>
<feature type="region of interest" description="Disordered" evidence="2">
    <location>
        <begin position="896"/>
        <end position="928"/>
    </location>
</feature>
<sequence>MRDLRMNRSERDLRRRSTLETINIFRPRDPADSTSAAPTAATPTQLAVLESGAVAARAASIDIPRQNDVVRGRALLPAFDTPLDEPPAPRASGERRFGLLKWRHASDPQLSAKAKEHAAREADADVPPVPAVPPTPAIITTAPTLEPQPQPQPQPESENPILNRRKSRFYQFTRPKVDGPVVVEPRAEDKPERRKMDHRKSRFAPFRSMRGVTADELRQLAESRASDHGPTSTSFESQKSRSSGALPLTRKSESARSEMDSLEGGSDMTSPQRPHARTVPSSSTFPWLARRNRNRASLFPLPPREDGQSPFMSKTAPATPRPSMGAVSSTGSPDGSPRRSNQLASPHRVNGHTGTGNSSTSVTFAPPNGVLRNDSVRSSHSTHSSPTLVPPNMSTLRARSSTLGSNSGRSDDPPPTPPWGGSGRTSTSTVGRSSLSNLFGLSHRFRHGSDPHSPRQGSPGRGVHTPGFASTASMSVPLPERQDGETPIQYLSRIEDVMHKSQIPSVLSKSGDDFLPSVMRSFMRKFAFFGDPLDMAIRKLLMEIDLPRETQQIDRVLQSFADRYHECNPGIFPEAGKAYFIAFSILILQTDAFNKNNKRKMTKADYIKNSSIEGVSDDALDCFYDNTVYTPFIRVEDELDHSTLGSRKNRRAARVLKSAIPEAAKKPTKEPLDPYALIFENKLDTLRPQLRDVMFLEDPYSYLGTAPSLDKSLLHLTKAGVIQIESSRSRPDAFMSPSGIENPDEAKAGVVDLPVDKVGVLWRKDPKKKTARSPWQEWGAILTGGGLYFFKNATSVKGFVHQYENHVRMGQAGQPCVFKPTLSHFKADHVLPTEHGVALMDTTYRKHKNAFIFFRLNGAEEVFLADNEQEMNDWLVKLNHQAAFKTAGIRQRGLVGGHYDGQRQRGMRRLESSNSNSNGNGTTVQTPTGEVTIQSGKIDHNLAAQISAARRDGMTAKIEEAEASLEEALRKLDAHLRDARHLLILAPIQPKTREAIVHAAERLADQLKWSRIEIWRMKCHRDILAMDLEEEKREAQRRQARIDRLAGKPNSIASQSSSSTTKPHLHKLERFASSATITTSSAPTSSAPTTPRPSRSPTRPETGQSSSSIASTDDFRTPPELTPAATPTTTTATAPLAPTVSAPTPADLTIRPPRRASTTPAHMPDDMPSPTLSEYRTPILTDEQAARWRESRDSAAYFTPRTPPRPGADEDAADDELPPITPGSPESRKRRLARSLRESGGSGGSGGLHSHALHGRRKHHGKSESFGSAAGDEAAELRREGGSFTVHGKKASVVTFGGDWADLGDPAKRREVLGVPDGTEECAVEEGESEHPAAVAIRDRRPSAASVRSGSGVGRRSAGEEERRVLGLRVHGSKREKVKGVGAAVAGAAVAAAAVGAGKLSLRERRAVGREGENGGVNEEVKEEKAEVNGVAKDEEKEVNGETNEEKGKKGKGKEGKGKEEDA</sequence>
<dbReference type="Pfam" id="PF01369">
    <property type="entry name" value="Sec7"/>
    <property type="match status" value="1"/>
</dbReference>
<dbReference type="EMBL" id="ML996694">
    <property type="protein sequence ID" value="KAF2400821.1"/>
    <property type="molecule type" value="Genomic_DNA"/>
</dbReference>
<dbReference type="InterPro" id="IPR001849">
    <property type="entry name" value="PH_domain"/>
</dbReference>
<feature type="compositionally biased region" description="Polar residues" evidence="2">
    <location>
        <begin position="392"/>
        <end position="406"/>
    </location>
</feature>
<dbReference type="InterPro" id="IPR023394">
    <property type="entry name" value="Sec7_C_sf"/>
</dbReference>
<feature type="domain" description="SEC7" evidence="4">
    <location>
        <begin position="459"/>
        <end position="638"/>
    </location>
</feature>
<keyword evidence="1" id="KW-0175">Coiled coil</keyword>
<evidence type="ECO:0008006" key="7">
    <source>
        <dbReference type="Google" id="ProtNLM"/>
    </source>
</evidence>
<dbReference type="SUPFAM" id="SSF48425">
    <property type="entry name" value="Sec7 domain"/>
    <property type="match status" value="1"/>
</dbReference>
<dbReference type="GO" id="GO:0032012">
    <property type="term" value="P:regulation of ARF protein signal transduction"/>
    <property type="evidence" value="ECO:0007669"/>
    <property type="project" value="InterPro"/>
</dbReference>
<feature type="compositionally biased region" description="Low complexity" evidence="2">
    <location>
        <begin position="1118"/>
        <end position="1146"/>
    </location>
</feature>
<feature type="compositionally biased region" description="Low complexity" evidence="2">
    <location>
        <begin position="1343"/>
        <end position="1356"/>
    </location>
</feature>
<dbReference type="GO" id="GO:0005085">
    <property type="term" value="F:guanyl-nucleotide exchange factor activity"/>
    <property type="evidence" value="ECO:0007669"/>
    <property type="project" value="InterPro"/>
</dbReference>
<feature type="compositionally biased region" description="Basic residues" evidence="2">
    <location>
        <begin position="1251"/>
        <end position="1261"/>
    </location>
</feature>
<dbReference type="PROSITE" id="PS50190">
    <property type="entry name" value="SEC7"/>
    <property type="match status" value="1"/>
</dbReference>
<feature type="compositionally biased region" description="Polar residues" evidence="2">
    <location>
        <begin position="1101"/>
        <end position="1111"/>
    </location>
</feature>
<feature type="compositionally biased region" description="Basic and acidic residues" evidence="2">
    <location>
        <begin position="185"/>
        <end position="195"/>
    </location>
</feature>
<evidence type="ECO:0000259" key="3">
    <source>
        <dbReference type="PROSITE" id="PS50003"/>
    </source>
</evidence>
<feature type="compositionally biased region" description="Polar residues" evidence="2">
    <location>
        <begin position="326"/>
        <end position="344"/>
    </location>
</feature>
<dbReference type="SMART" id="SM00222">
    <property type="entry name" value="Sec7"/>
    <property type="match status" value="1"/>
</dbReference>
<reference evidence="5" key="1">
    <citation type="journal article" date="2020" name="Stud. Mycol.">
        <title>101 Dothideomycetes genomes: a test case for predicting lifestyles and emergence of pathogens.</title>
        <authorList>
            <person name="Haridas S."/>
            <person name="Albert R."/>
            <person name="Binder M."/>
            <person name="Bloem J."/>
            <person name="Labutti K."/>
            <person name="Salamov A."/>
            <person name="Andreopoulos B."/>
            <person name="Baker S."/>
            <person name="Barry K."/>
            <person name="Bills G."/>
            <person name="Bluhm B."/>
            <person name="Cannon C."/>
            <person name="Castanera R."/>
            <person name="Culley D."/>
            <person name="Daum C."/>
            <person name="Ezra D."/>
            <person name="Gonzalez J."/>
            <person name="Henrissat B."/>
            <person name="Kuo A."/>
            <person name="Liang C."/>
            <person name="Lipzen A."/>
            <person name="Lutzoni F."/>
            <person name="Magnuson J."/>
            <person name="Mondo S."/>
            <person name="Nolan M."/>
            <person name="Ohm R."/>
            <person name="Pangilinan J."/>
            <person name="Park H.-J."/>
            <person name="Ramirez L."/>
            <person name="Alfaro M."/>
            <person name="Sun H."/>
            <person name="Tritt A."/>
            <person name="Yoshinaga Y."/>
            <person name="Zwiers L.-H."/>
            <person name="Turgeon B."/>
            <person name="Goodwin S."/>
            <person name="Spatafora J."/>
            <person name="Crous P."/>
            <person name="Grigoriev I."/>
        </authorList>
    </citation>
    <scope>NUCLEOTIDE SEQUENCE</scope>
    <source>
        <strain evidence="5">CBS 262.69</strain>
    </source>
</reference>
<dbReference type="Gene3D" id="2.30.29.30">
    <property type="entry name" value="Pleckstrin-homology domain (PH domain)/Phosphotyrosine-binding domain (PTB)"/>
    <property type="match status" value="1"/>
</dbReference>
<feature type="coiled-coil region" evidence="1">
    <location>
        <begin position="951"/>
        <end position="978"/>
    </location>
</feature>
<proteinExistence type="predicted"/>
<feature type="compositionally biased region" description="Basic and acidic residues" evidence="2">
    <location>
        <begin position="213"/>
        <end position="227"/>
    </location>
</feature>
<keyword evidence="6" id="KW-1185">Reference proteome</keyword>
<gene>
    <name evidence="5" type="ORF">EJ06DRAFT_556319</name>
</gene>
<feature type="compositionally biased region" description="Basic and acidic residues" evidence="2">
    <location>
        <begin position="250"/>
        <end position="259"/>
    </location>
</feature>
<feature type="region of interest" description="Disordered" evidence="2">
    <location>
        <begin position="21"/>
        <end position="43"/>
    </location>
</feature>
<protein>
    <recommendedName>
        <fullName evidence="7">SEC7 domain-containing protein</fullName>
    </recommendedName>
</protein>
<feature type="compositionally biased region" description="Polar residues" evidence="2">
    <location>
        <begin position="229"/>
        <end position="243"/>
    </location>
</feature>
<feature type="compositionally biased region" description="Low complexity" evidence="2">
    <location>
        <begin position="424"/>
        <end position="434"/>
    </location>
</feature>
<evidence type="ECO:0000256" key="1">
    <source>
        <dbReference type="SAM" id="Coils"/>
    </source>
</evidence>
<feature type="compositionally biased region" description="Low complexity" evidence="2">
    <location>
        <begin position="912"/>
        <end position="921"/>
    </location>
</feature>
<dbReference type="SUPFAM" id="SSF50729">
    <property type="entry name" value="PH domain-like"/>
    <property type="match status" value="1"/>
</dbReference>
<feature type="compositionally biased region" description="Acidic residues" evidence="2">
    <location>
        <begin position="1318"/>
        <end position="1328"/>
    </location>
</feature>
<dbReference type="PANTHER" id="PTHR10663:SF405">
    <property type="entry name" value="ARF GUANINE NUCLEOTIDE EXCHANGE FACTOR SYT1"/>
    <property type="match status" value="1"/>
</dbReference>
<feature type="compositionally biased region" description="Basic and acidic residues" evidence="2">
    <location>
        <begin position="1184"/>
        <end position="1193"/>
    </location>
</feature>
<feature type="compositionally biased region" description="Low complexity" evidence="2">
    <location>
        <begin position="1072"/>
        <end position="1100"/>
    </location>
</feature>
<feature type="region of interest" description="Disordered" evidence="2">
    <location>
        <begin position="1042"/>
        <end position="1289"/>
    </location>
</feature>
<dbReference type="OrthoDB" id="430364at2759"/>
<dbReference type="InterPro" id="IPR000904">
    <property type="entry name" value="Sec7_dom"/>
</dbReference>
<accession>A0A6G1HY39</accession>
<feature type="compositionally biased region" description="Low complexity" evidence="2">
    <location>
        <begin position="376"/>
        <end position="387"/>
    </location>
</feature>
<evidence type="ECO:0000313" key="5">
    <source>
        <dbReference type="EMBL" id="KAF2400821.1"/>
    </source>
</evidence>